<reference evidence="1" key="1">
    <citation type="submission" date="2023-07" db="EMBL/GenBank/DDBJ databases">
        <title>Genome content predicts the carbon catabolic preferences of heterotrophic bacteria.</title>
        <authorList>
            <person name="Gralka M."/>
        </authorList>
    </citation>
    <scope>NUCLEOTIDE SEQUENCE</scope>
    <source>
        <strain evidence="1">F2M12</strain>
    </source>
</reference>
<gene>
    <name evidence="1" type="ORF">Q4527_07065</name>
</gene>
<sequence length="85" mass="9705">MNIFLKKNLEDIRQCQHNYLAQKHHAEESFEEAKRDCRLLMGKPEVLLGIVAAGAYKGIKTDAPKSKRNQAIMTFVRTTALSFLK</sequence>
<protein>
    <submittedName>
        <fullName evidence="1">Uncharacterized protein</fullName>
    </submittedName>
</protein>
<comment type="caution">
    <text evidence="1">The sequence shown here is derived from an EMBL/GenBank/DDBJ whole genome shotgun (WGS) entry which is preliminary data.</text>
</comment>
<proteinExistence type="predicted"/>
<name>A0AAW7YY84_9ALTE</name>
<dbReference type="EMBL" id="JAUOQI010000004">
    <property type="protein sequence ID" value="MDO6577146.1"/>
    <property type="molecule type" value="Genomic_DNA"/>
</dbReference>
<dbReference type="RefSeq" id="WP_061997701.1">
    <property type="nucleotide sequence ID" value="NZ_CAXIBE010000001.1"/>
</dbReference>
<organism evidence="1 2">
    <name type="scientific">Alteromonas stellipolaris</name>
    <dbReference type="NCBI Taxonomy" id="233316"/>
    <lineage>
        <taxon>Bacteria</taxon>
        <taxon>Pseudomonadati</taxon>
        <taxon>Pseudomonadota</taxon>
        <taxon>Gammaproteobacteria</taxon>
        <taxon>Alteromonadales</taxon>
        <taxon>Alteromonadaceae</taxon>
        <taxon>Alteromonas/Salinimonas group</taxon>
        <taxon>Alteromonas</taxon>
    </lineage>
</organism>
<evidence type="ECO:0000313" key="1">
    <source>
        <dbReference type="EMBL" id="MDO6577146.1"/>
    </source>
</evidence>
<dbReference type="GeneID" id="83258612"/>
<evidence type="ECO:0000313" key="2">
    <source>
        <dbReference type="Proteomes" id="UP001170717"/>
    </source>
</evidence>
<dbReference type="AlphaFoldDB" id="A0AAW7YY84"/>
<dbReference type="Proteomes" id="UP001170717">
    <property type="component" value="Unassembled WGS sequence"/>
</dbReference>
<accession>A0AAW7YY84</accession>